<feature type="chain" id="PRO_5012656436" evidence="1">
    <location>
        <begin position="21"/>
        <end position="433"/>
    </location>
</feature>
<dbReference type="Proteomes" id="UP001326715">
    <property type="component" value="Chromosome"/>
</dbReference>
<dbReference type="Gene3D" id="3.30.110.90">
    <property type="entry name" value="Amidohydrolase"/>
    <property type="match status" value="1"/>
</dbReference>
<evidence type="ECO:0000313" key="4">
    <source>
        <dbReference type="EMBL" id="WQG91068.1"/>
    </source>
</evidence>
<name>A0A1K1ND28_9BACT</name>
<evidence type="ECO:0000313" key="3">
    <source>
        <dbReference type="EMBL" id="SFW33376.1"/>
    </source>
</evidence>
<dbReference type="PANTHER" id="PTHR43135:SF3">
    <property type="entry name" value="ALPHA-D-RIBOSE 1-METHYLPHOSPHONATE 5-TRIPHOSPHATE DIPHOSPHATASE"/>
    <property type="match status" value="1"/>
</dbReference>
<dbReference type="RefSeq" id="WP_072357861.1">
    <property type="nucleotide sequence ID" value="NZ_CP139972.1"/>
</dbReference>
<evidence type="ECO:0000256" key="1">
    <source>
        <dbReference type="SAM" id="SignalP"/>
    </source>
</evidence>
<dbReference type="Gene3D" id="2.30.40.10">
    <property type="entry name" value="Urease, subunit C, domain 1"/>
    <property type="match status" value="1"/>
</dbReference>
<evidence type="ECO:0000259" key="2">
    <source>
        <dbReference type="Pfam" id="PF01979"/>
    </source>
</evidence>
<dbReference type="OrthoDB" id="9797498at2"/>
<organism evidence="3 5">
    <name type="scientific">Chitinophaga sancti</name>
    <dbReference type="NCBI Taxonomy" id="1004"/>
    <lineage>
        <taxon>Bacteria</taxon>
        <taxon>Pseudomonadati</taxon>
        <taxon>Bacteroidota</taxon>
        <taxon>Chitinophagia</taxon>
        <taxon>Chitinophagales</taxon>
        <taxon>Chitinophagaceae</taxon>
        <taxon>Chitinophaga</taxon>
    </lineage>
</organism>
<dbReference type="PANTHER" id="PTHR43135">
    <property type="entry name" value="ALPHA-D-RIBOSE 1-METHYLPHOSPHONATE 5-TRIPHOSPHATE DIPHOSPHATASE"/>
    <property type="match status" value="1"/>
</dbReference>
<dbReference type="AlphaFoldDB" id="A0A1K1ND28"/>
<dbReference type="STRING" id="1004.SAMN05661012_01222"/>
<reference evidence="3 5" key="1">
    <citation type="submission" date="2016-11" db="EMBL/GenBank/DDBJ databases">
        <authorList>
            <person name="Jaros S."/>
            <person name="Januszkiewicz K."/>
            <person name="Wedrychowicz H."/>
        </authorList>
    </citation>
    <scope>NUCLEOTIDE SEQUENCE [LARGE SCALE GENOMIC DNA]</scope>
    <source>
        <strain evidence="3 5">DSM 784</strain>
    </source>
</reference>
<dbReference type="EMBL" id="FPIZ01000003">
    <property type="protein sequence ID" value="SFW33376.1"/>
    <property type="molecule type" value="Genomic_DNA"/>
</dbReference>
<dbReference type="InterPro" id="IPR011059">
    <property type="entry name" value="Metal-dep_hydrolase_composite"/>
</dbReference>
<dbReference type="EMBL" id="CP140154">
    <property type="protein sequence ID" value="WQG91068.1"/>
    <property type="molecule type" value="Genomic_DNA"/>
</dbReference>
<reference evidence="4 6" key="2">
    <citation type="submission" date="2023-11" db="EMBL/GenBank/DDBJ databases">
        <title>MicrobeMod: A computational toolkit for identifying prokaryotic methylation and restriction-modification with nanopore sequencing.</title>
        <authorList>
            <person name="Crits-Christoph A."/>
            <person name="Kang S.C."/>
            <person name="Lee H."/>
            <person name="Ostrov N."/>
        </authorList>
    </citation>
    <scope>NUCLEOTIDE SEQUENCE [LARGE SCALE GENOMIC DNA]</scope>
    <source>
        <strain evidence="4 6">ATCC 23090</strain>
    </source>
</reference>
<evidence type="ECO:0000313" key="6">
    <source>
        <dbReference type="Proteomes" id="UP001326715"/>
    </source>
</evidence>
<dbReference type="Gene3D" id="1.20.58.520">
    <property type="entry name" value="Amidohydrolase"/>
    <property type="match status" value="1"/>
</dbReference>
<keyword evidence="1" id="KW-0732">Signal</keyword>
<dbReference type="SUPFAM" id="SSF51338">
    <property type="entry name" value="Composite domain of metallo-dependent hydrolases"/>
    <property type="match status" value="1"/>
</dbReference>
<dbReference type="PROSITE" id="PS51257">
    <property type="entry name" value="PROKAR_LIPOPROTEIN"/>
    <property type="match status" value="1"/>
</dbReference>
<keyword evidence="6" id="KW-1185">Reference proteome</keyword>
<accession>A0A1K1ND28</accession>
<evidence type="ECO:0000313" key="5">
    <source>
        <dbReference type="Proteomes" id="UP000183788"/>
    </source>
</evidence>
<feature type="domain" description="Amidohydrolase-related" evidence="2">
    <location>
        <begin position="76"/>
        <end position="431"/>
    </location>
</feature>
<protein>
    <submittedName>
        <fullName evidence="4">Amidohydrolase family protein</fullName>
    </submittedName>
    <submittedName>
        <fullName evidence="3">Imidazolonepropionase</fullName>
    </submittedName>
</protein>
<dbReference type="InterPro" id="IPR006680">
    <property type="entry name" value="Amidohydro-rel"/>
</dbReference>
<dbReference type="SUPFAM" id="SSF51556">
    <property type="entry name" value="Metallo-dependent hydrolases"/>
    <property type="match status" value="1"/>
</dbReference>
<dbReference type="InterPro" id="IPR032466">
    <property type="entry name" value="Metal_Hydrolase"/>
</dbReference>
<dbReference type="Proteomes" id="UP000183788">
    <property type="component" value="Unassembled WGS sequence"/>
</dbReference>
<dbReference type="Pfam" id="PF01979">
    <property type="entry name" value="Amidohydro_1"/>
    <property type="match status" value="1"/>
</dbReference>
<sequence length="433" mass="47237">MKNYLLLTIGALFQSCLVFAQQGSLTVLKDITLIDGSGAAVRQHANMVIQADKVVSFPDTKHLPKNARRINMNGKTVMPLLINAHGHLGLIKGNTATANNYTEENVKRQLEQYLHYGIGAVLSMGTDQPLIWPLRDSSQKGSIPGATIYTAGYGFGANGGLPPGAFGMHIQRPLTPEAAEAAMEQLAALHPDFVKIWVDGNPKVSPDIYKAVIETAHAHHIKVAAHVYFLEDARSLVTAGIDLLAHSIRDQVVDDAFIHLMKGKGTYYIPTLSLDKYNFTYGPQQPDWINDPFFINSLEPGVYDELKSMPQKNDRDREKKIKAFNIATTNLRKLDSAGIPICMGTDSGAQPTRAQGFSEHLELQLMAEAGLTPLKVITCATANGARLLNGAHKEGILIPGNKADFMILDGNPAQDIKATRSIKAIWKNGKEIK</sequence>
<dbReference type="Gene3D" id="3.40.50.10910">
    <property type="entry name" value="Amidohydrolase"/>
    <property type="match status" value="1"/>
</dbReference>
<dbReference type="InterPro" id="IPR051781">
    <property type="entry name" value="Metallo-dep_Hydrolase"/>
</dbReference>
<dbReference type="GO" id="GO:0016810">
    <property type="term" value="F:hydrolase activity, acting on carbon-nitrogen (but not peptide) bonds"/>
    <property type="evidence" value="ECO:0007669"/>
    <property type="project" value="InterPro"/>
</dbReference>
<feature type="signal peptide" evidence="1">
    <location>
        <begin position="1"/>
        <end position="20"/>
    </location>
</feature>
<gene>
    <name evidence="3" type="ORF">SAMN05661012_01222</name>
    <name evidence="4" type="ORF">SR876_06130</name>
</gene>
<proteinExistence type="predicted"/>